<dbReference type="STRING" id="502025.Hoch_5795"/>
<protein>
    <submittedName>
        <fullName evidence="1">Uncharacterized protein</fullName>
    </submittedName>
</protein>
<organism evidence="1 2">
    <name type="scientific">Haliangium ochraceum (strain DSM 14365 / JCM 11303 / SMP-2)</name>
    <dbReference type="NCBI Taxonomy" id="502025"/>
    <lineage>
        <taxon>Bacteria</taxon>
        <taxon>Pseudomonadati</taxon>
        <taxon>Myxococcota</taxon>
        <taxon>Polyangia</taxon>
        <taxon>Haliangiales</taxon>
        <taxon>Kofleriaceae</taxon>
        <taxon>Haliangium</taxon>
    </lineage>
</organism>
<accession>D0LHC6</accession>
<dbReference type="eggNOG" id="COG4733">
    <property type="taxonomic scope" value="Bacteria"/>
</dbReference>
<dbReference type="AlphaFoldDB" id="D0LHC6"/>
<name>D0LHC6_HALO1</name>
<gene>
    <name evidence="1" type="ordered locus">Hoch_5795</name>
</gene>
<keyword evidence="2" id="KW-1185">Reference proteome</keyword>
<reference evidence="1 2" key="1">
    <citation type="journal article" date="2010" name="Stand. Genomic Sci.">
        <title>Complete genome sequence of Haliangium ochraceum type strain (SMP-2).</title>
        <authorList>
            <consortium name="US DOE Joint Genome Institute (JGI-PGF)"/>
            <person name="Ivanova N."/>
            <person name="Daum C."/>
            <person name="Lang E."/>
            <person name="Abt B."/>
            <person name="Kopitz M."/>
            <person name="Saunders E."/>
            <person name="Lapidus A."/>
            <person name="Lucas S."/>
            <person name="Glavina Del Rio T."/>
            <person name="Nolan M."/>
            <person name="Tice H."/>
            <person name="Copeland A."/>
            <person name="Cheng J.F."/>
            <person name="Chen F."/>
            <person name="Bruce D."/>
            <person name="Goodwin L."/>
            <person name="Pitluck S."/>
            <person name="Mavromatis K."/>
            <person name="Pati A."/>
            <person name="Mikhailova N."/>
            <person name="Chen A."/>
            <person name="Palaniappan K."/>
            <person name="Land M."/>
            <person name="Hauser L."/>
            <person name="Chang Y.J."/>
            <person name="Jeffries C.D."/>
            <person name="Detter J.C."/>
            <person name="Brettin T."/>
            <person name="Rohde M."/>
            <person name="Goker M."/>
            <person name="Bristow J."/>
            <person name="Markowitz V."/>
            <person name="Eisen J.A."/>
            <person name="Hugenholtz P."/>
            <person name="Kyrpides N.C."/>
            <person name="Klenk H.P."/>
        </authorList>
    </citation>
    <scope>NUCLEOTIDE SEQUENCE [LARGE SCALE GENOMIC DNA]</scope>
    <source>
        <strain evidence="2">DSM 14365 / CIP 107738 / JCM 11303 / AJ 13395 / SMP-2</strain>
    </source>
</reference>
<evidence type="ECO:0000313" key="2">
    <source>
        <dbReference type="Proteomes" id="UP000001880"/>
    </source>
</evidence>
<evidence type="ECO:0000313" key="1">
    <source>
        <dbReference type="EMBL" id="ACY18271.1"/>
    </source>
</evidence>
<dbReference type="EMBL" id="CP001804">
    <property type="protein sequence ID" value="ACY18271.1"/>
    <property type="molecule type" value="Genomic_DNA"/>
</dbReference>
<dbReference type="KEGG" id="hoh:Hoch_5795"/>
<dbReference type="HOGENOM" id="CLU_681092_0_0_7"/>
<proteinExistence type="predicted"/>
<sequence>MSLLAATLFATVTMMPTGVPVPAHGGEIDPAVVDTCPIDEPPPPHEPMSLAASVSRRGYGAEDDDLELFLKDVHFGVEGDRQWTPPSSYEQEYFALALGELLDGRLSAAVQAAREANLELVEFRDAQRGLYYMLREPRNASRSYPRGIYVYRPGASSSMVVEVPHPRTDTRTNWQGIELFLDGDASLLLLSGTHRRSDTTQSICDGSSSNDYRRSDPAHAVEHLFHAAHVTAEAYIPGALFIQLHGVGASGTELLAGQCGVEPEADDNYYLFNVSDGLNVGNSGISPVAGSPAYELVERARTMLPTANGNLISGCLYNRDTENYGGTLNTQGRVTNGSDDACHEHAPVSEGSSYENFLHIEQSYEVRTNAAERAAMNQLIIETVAAYEGGSAAWLGSTESHGHR</sequence>
<dbReference type="Proteomes" id="UP000001880">
    <property type="component" value="Chromosome"/>
</dbReference>